<gene>
    <name evidence="3" type="ORF">cand_022230</name>
</gene>
<dbReference type="VEuPathDB" id="CryptoDB:cand_022230"/>
<feature type="coiled-coil region" evidence="1">
    <location>
        <begin position="754"/>
        <end position="947"/>
    </location>
</feature>
<feature type="region of interest" description="Disordered" evidence="2">
    <location>
        <begin position="173"/>
        <end position="194"/>
    </location>
</feature>
<feature type="region of interest" description="Disordered" evidence="2">
    <location>
        <begin position="49"/>
        <end position="69"/>
    </location>
</feature>
<sequence length="1305" mass="151270">MLKKLFGRRDEAEEDGTKPVKANLGEENKFYYNKELKSWVVKGEEHLIENKMKSPPPPPKRPTTTEIMTGRQKDIDPIYSNKAANTKKNLYVQTPGLNIAKKTSSANLYNVIPNSGLHTSYIPNEKGNNTGVNQYGLIQIKNTDINNLSEENSVSNDFRFNQNTELPKHNTEISDHEQDTLSVQGSLSHKSPNMKCIDKRQDKDLNNKHYFQGSHILNEEQSRPVKTYPDIDTNKPKNITGYVTNTNKTSDKLSSSILLPIGNPSNIQTTIQTFSNIPPSVNQNMNSSPMTIPSSPNKSTSLNGQLTPNILIRNSPSTSQNFKLNTTNDLPAKYINSPTNQLLTHSSINPPTYSSIRSLTSHTVSSNVINTPYTGYNYVENGHAPNMISRLGKLEDTLTESSINTPFMQSSMENNNFSDGQQNIRKDIKFQQLTSLKDEDSIKSINVDIGFQMESPTENSIKQNDLEGIDKKKVVQEDQVLESIQKVSSELVHNKFDSTISNSESDMEFLSCARVLRQRQRVADDFFTINGDVNDEVGSNHKGDTEFKTNSVDHDILDLLSIFGLRITEEYEVIDVETNKIRDDHIQELNESLNNSDSNINLNNTSSYGDSITLEELCKNIKHEKLKQISYFLNLIYNNIQEKFIQYDSATDTISSIGNLTNEVFSDVSIRMNTILTNCDTIEREYVSTRKMYEALSKKYNNIYKQYETDILDLRRELETEKSLHITITQEYEEALQKLQNEFVVRETSSNELLQQYYSHIQHLHQQLEILQKELLEGRSLFDQKNNETELLKTELNNKSDELDRIYRELEHSRQELANASDNFNNSNQEISQLKLDVENLNGEIEKLNRQLIYCEDEKKELLSESKDLQEVLKKQIEVLSSDLQESNNLRESLENSIKSLKEESAGINMELNNKYQGQIAFMEKYNEELEQQTVFLQEDIDHLRNKLLSSENSFKKIQDDKADLQSRSDQMTDYINQLQESVTSLKSQIDTLNGQLTNSIEEKNETLALYESTKHFLADVEKENDEYKNKFHELIIENEARNNTINQLEHKLNEVIGEKCNLETNMKQILEKETLNEQINKQLEEYRESKKSLENNNKILFEENKQLKEDYQILTNEHRHLIQLKDDHIREVSELNDQIEREKESREALGDELVKNKQHTKWLQSELHRLDTEWRDRQSILETNYETLYTQLIETNYKLKSKEEELQQSIQELDRIMKEKQDICKQVDVNNNLCKEDTSLLRSENNKIKEVNEALYTKLEAFSKDIDFLNNQLEWIRRYSPQVYESMIQYTDIKQDNKIFNDSP</sequence>
<proteinExistence type="predicted"/>
<evidence type="ECO:0000256" key="2">
    <source>
        <dbReference type="SAM" id="MobiDB-lite"/>
    </source>
</evidence>
<feature type="coiled-coil region" evidence="1">
    <location>
        <begin position="976"/>
        <end position="1038"/>
    </location>
</feature>
<comment type="caution">
    <text evidence="3">The sequence shown here is derived from an EMBL/GenBank/DDBJ whole genome shotgun (WGS) entry which is preliminary data.</text>
</comment>
<evidence type="ECO:0000313" key="4">
    <source>
        <dbReference type="Proteomes" id="UP000186804"/>
    </source>
</evidence>
<keyword evidence="4" id="KW-1185">Reference proteome</keyword>
<evidence type="ECO:0000256" key="1">
    <source>
        <dbReference type="SAM" id="Coils"/>
    </source>
</evidence>
<evidence type="ECO:0000313" key="3">
    <source>
        <dbReference type="EMBL" id="OII76880.1"/>
    </source>
</evidence>
<dbReference type="EMBL" id="LRBS01000048">
    <property type="protein sequence ID" value="OII76880.1"/>
    <property type="molecule type" value="Genomic_DNA"/>
</dbReference>
<feature type="compositionally biased region" description="Polar residues" evidence="2">
    <location>
        <begin position="180"/>
        <end position="191"/>
    </location>
</feature>
<keyword evidence="1" id="KW-0175">Coiled coil</keyword>
<dbReference type="GeneID" id="92366407"/>
<feature type="coiled-coil region" evidence="1">
    <location>
        <begin position="1066"/>
        <end position="1153"/>
    </location>
</feature>
<feature type="compositionally biased region" description="Basic and acidic residues" evidence="2">
    <location>
        <begin position="7"/>
        <end position="20"/>
    </location>
</feature>
<reference evidence="3 4" key="1">
    <citation type="submission" date="2016-10" db="EMBL/GenBank/DDBJ databases">
        <title>Reductive evolution of mitochondrial metabolism and differential evolution of invasion-related proteins in Cryptosporidium.</title>
        <authorList>
            <person name="Liu S."/>
            <person name="Roellig D.M."/>
            <person name="Guo Y."/>
            <person name="Li N."/>
            <person name="Frace M.A."/>
            <person name="Tang K."/>
            <person name="Zhang L."/>
            <person name="Feng Y."/>
            <person name="Xiao L."/>
        </authorList>
    </citation>
    <scope>NUCLEOTIDE SEQUENCE [LARGE SCALE GENOMIC DNA]</scope>
    <source>
        <strain evidence="3">30847</strain>
    </source>
</reference>
<name>A0A1J4MRR3_9CRYT</name>
<protein>
    <submittedName>
        <fullName evidence="3">Uncharacterized protein</fullName>
    </submittedName>
</protein>
<accession>A0A1J4MRR3</accession>
<dbReference type="RefSeq" id="XP_067068726.1">
    <property type="nucleotide sequence ID" value="XM_067212453.1"/>
</dbReference>
<feature type="coiled-coil region" evidence="1">
    <location>
        <begin position="697"/>
        <end position="724"/>
    </location>
</feature>
<dbReference type="Proteomes" id="UP000186804">
    <property type="component" value="Unassembled WGS sequence"/>
</dbReference>
<dbReference type="Gene3D" id="1.10.287.1490">
    <property type="match status" value="1"/>
</dbReference>
<feature type="region of interest" description="Disordered" evidence="2">
    <location>
        <begin position="1"/>
        <end position="20"/>
    </location>
</feature>
<organism evidence="3 4">
    <name type="scientific">Cryptosporidium andersoni</name>
    <dbReference type="NCBI Taxonomy" id="117008"/>
    <lineage>
        <taxon>Eukaryota</taxon>
        <taxon>Sar</taxon>
        <taxon>Alveolata</taxon>
        <taxon>Apicomplexa</taxon>
        <taxon>Conoidasida</taxon>
        <taxon>Coccidia</taxon>
        <taxon>Eucoccidiorida</taxon>
        <taxon>Eimeriorina</taxon>
        <taxon>Cryptosporidiidae</taxon>
        <taxon>Cryptosporidium</taxon>
    </lineage>
</organism>
<dbReference type="OrthoDB" id="8918678at2759"/>